<keyword evidence="5 8" id="KW-0732">Signal</keyword>
<comment type="similarity">
    <text evidence="2">Belongs to the OmpP1/FadL family.</text>
</comment>
<dbReference type="RefSeq" id="WP_158193129.1">
    <property type="nucleotide sequence ID" value="NZ_CP046908.1"/>
</dbReference>
<protein>
    <submittedName>
        <fullName evidence="9">Transporter</fullName>
    </submittedName>
</protein>
<dbReference type="EMBL" id="CP046908">
    <property type="protein sequence ID" value="QGZ34146.1"/>
    <property type="molecule type" value="Genomic_DNA"/>
</dbReference>
<dbReference type="PANTHER" id="PTHR35093:SF8">
    <property type="entry name" value="OUTER MEMBRANE PROTEIN NMB0088-RELATED"/>
    <property type="match status" value="1"/>
</dbReference>
<evidence type="ECO:0000313" key="10">
    <source>
        <dbReference type="Proteomes" id="UP000435648"/>
    </source>
</evidence>
<evidence type="ECO:0000256" key="4">
    <source>
        <dbReference type="ARBA" id="ARBA00022692"/>
    </source>
</evidence>
<keyword evidence="7" id="KW-0998">Cell outer membrane</keyword>
<gene>
    <name evidence="9" type="ORF">GH266_06250</name>
</gene>
<dbReference type="Gene3D" id="2.40.160.60">
    <property type="entry name" value="Outer membrane protein transport protein (OMPP1/FadL/TodX)"/>
    <property type="match status" value="1"/>
</dbReference>
<proteinExistence type="inferred from homology"/>
<dbReference type="GO" id="GO:0015483">
    <property type="term" value="F:long-chain fatty acid transporting porin activity"/>
    <property type="evidence" value="ECO:0007669"/>
    <property type="project" value="TreeGrafter"/>
</dbReference>
<dbReference type="InterPro" id="IPR005017">
    <property type="entry name" value="OMPP1/FadL/TodX"/>
</dbReference>
<dbReference type="SUPFAM" id="SSF56935">
    <property type="entry name" value="Porins"/>
    <property type="match status" value="1"/>
</dbReference>
<dbReference type="Pfam" id="PF03349">
    <property type="entry name" value="Toluene_X"/>
    <property type="match status" value="1"/>
</dbReference>
<dbReference type="AlphaFoldDB" id="A0A857C535"/>
<dbReference type="GO" id="GO:0009279">
    <property type="term" value="C:cell outer membrane"/>
    <property type="evidence" value="ECO:0007669"/>
    <property type="project" value="UniProtKB-SubCell"/>
</dbReference>
<organism evidence="9 10">
    <name type="scientific">Stappia indica</name>
    <dbReference type="NCBI Taxonomy" id="538381"/>
    <lineage>
        <taxon>Bacteria</taxon>
        <taxon>Pseudomonadati</taxon>
        <taxon>Pseudomonadota</taxon>
        <taxon>Alphaproteobacteria</taxon>
        <taxon>Hyphomicrobiales</taxon>
        <taxon>Stappiaceae</taxon>
        <taxon>Stappia</taxon>
    </lineage>
</organism>
<sequence length="439" mass="46984">MAPKSKSLLLSFTAISVVVASSAALAGGFALREQSAYYQGMSFAGNGTTGPSISSMFWNPATITGAGEGFTFESHHTLVAPTAEITGAFTPSAIGAGVLGLTPSTAPSGDIGSEGYVPASYTAYKLTDQIFLGLAINAPYGLATKPHQNWAGQFYSRTSKVMSVNVTPTIGYKLNDMLSFAFGVQVQYFKVTLKSALPNVPGYPSAILQGDDIGFGVTAGVTFKPFEGTELGLGFRSGVSQTLDGDIQTPAGFTDIDASLITPETINFSAKQRVTDAFRVFGTVEWANWSRLKSPRVTSQATGATVQTLHFNYRDSWFFAIGGEYDVTEDLTMRAGIGYEISPITDEIRSTRLPDTDRLWLSAGASYKFNDDLSFDLGYTYIHAGDADINIGPGHQDYNPNVGSYVGKAQAHVNIISASMRYRWGGPAERPEYDVARGY</sequence>
<keyword evidence="3" id="KW-1134">Transmembrane beta strand</keyword>
<dbReference type="OrthoDB" id="19849at2"/>
<reference evidence="9 10" key="1">
    <citation type="submission" date="2019-12" db="EMBL/GenBank/DDBJ databases">
        <title>The genome of Stappia indica PHM037.</title>
        <authorList>
            <person name="Kacar D."/>
            <person name="Galan B."/>
            <person name="Canedo L."/>
            <person name="Rodriguez P."/>
            <person name="de la Calle F."/>
            <person name="Garcia J.L."/>
        </authorList>
    </citation>
    <scope>NUCLEOTIDE SEQUENCE [LARGE SCALE GENOMIC DNA]</scope>
    <source>
        <strain evidence="9 10">PHM037</strain>
    </source>
</reference>
<evidence type="ECO:0000256" key="5">
    <source>
        <dbReference type="ARBA" id="ARBA00022729"/>
    </source>
</evidence>
<feature type="signal peptide" evidence="8">
    <location>
        <begin position="1"/>
        <end position="26"/>
    </location>
</feature>
<dbReference type="PANTHER" id="PTHR35093">
    <property type="entry name" value="OUTER MEMBRANE PROTEIN NMB0088-RELATED"/>
    <property type="match status" value="1"/>
</dbReference>
<dbReference type="Proteomes" id="UP000435648">
    <property type="component" value="Chromosome"/>
</dbReference>
<keyword evidence="6" id="KW-0472">Membrane</keyword>
<evidence type="ECO:0000256" key="7">
    <source>
        <dbReference type="ARBA" id="ARBA00023237"/>
    </source>
</evidence>
<name>A0A857C535_9HYPH</name>
<evidence type="ECO:0000256" key="2">
    <source>
        <dbReference type="ARBA" id="ARBA00008163"/>
    </source>
</evidence>
<evidence type="ECO:0000256" key="6">
    <source>
        <dbReference type="ARBA" id="ARBA00023136"/>
    </source>
</evidence>
<feature type="chain" id="PRO_5032449774" evidence="8">
    <location>
        <begin position="27"/>
        <end position="439"/>
    </location>
</feature>
<keyword evidence="4" id="KW-0812">Transmembrane</keyword>
<accession>A0A857C535</accession>
<dbReference type="KEGG" id="siw:GH266_06250"/>
<evidence type="ECO:0000256" key="1">
    <source>
        <dbReference type="ARBA" id="ARBA00004571"/>
    </source>
</evidence>
<evidence type="ECO:0000256" key="3">
    <source>
        <dbReference type="ARBA" id="ARBA00022452"/>
    </source>
</evidence>
<evidence type="ECO:0000313" key="9">
    <source>
        <dbReference type="EMBL" id="QGZ34146.1"/>
    </source>
</evidence>
<comment type="subcellular location">
    <subcellularLocation>
        <location evidence="1">Cell outer membrane</location>
        <topology evidence="1">Multi-pass membrane protein</topology>
    </subcellularLocation>
</comment>
<evidence type="ECO:0000256" key="8">
    <source>
        <dbReference type="SAM" id="SignalP"/>
    </source>
</evidence>